<dbReference type="AlphaFoldDB" id="A0A0F4LWK3"/>
<dbReference type="NCBIfam" id="TIGR01994">
    <property type="entry name" value="SUF_scaf_2"/>
    <property type="match status" value="1"/>
</dbReference>
<gene>
    <name evidence="3" type="primary">nifU</name>
    <name evidence="3" type="ORF">JG30_00640</name>
</gene>
<dbReference type="Proteomes" id="UP000033558">
    <property type="component" value="Unassembled WGS sequence"/>
</dbReference>
<evidence type="ECO:0000259" key="2">
    <source>
        <dbReference type="Pfam" id="PF01592"/>
    </source>
</evidence>
<name>A0A0F4LWK3_9LACO</name>
<dbReference type="FunFam" id="3.90.1010.10:FF:000002">
    <property type="entry name" value="Iron-sulfur cluster assembly scaffold protein NifU"/>
    <property type="match status" value="1"/>
</dbReference>
<dbReference type="GO" id="GO:0005506">
    <property type="term" value="F:iron ion binding"/>
    <property type="evidence" value="ECO:0007669"/>
    <property type="project" value="InterPro"/>
</dbReference>
<dbReference type="PANTHER" id="PTHR10093">
    <property type="entry name" value="IRON-SULFUR CLUSTER ASSEMBLY ENZYME NIFU HOMOLOG"/>
    <property type="match status" value="1"/>
</dbReference>
<dbReference type="EMBL" id="JXJQ01000002">
    <property type="protein sequence ID" value="KJY63157.1"/>
    <property type="molecule type" value="Genomic_DNA"/>
</dbReference>
<keyword evidence="4" id="KW-1185">Reference proteome</keyword>
<proteinExistence type="inferred from homology"/>
<dbReference type="GO" id="GO:0051536">
    <property type="term" value="F:iron-sulfur cluster binding"/>
    <property type="evidence" value="ECO:0007669"/>
    <property type="project" value="InterPro"/>
</dbReference>
<protein>
    <submittedName>
        <fullName evidence="3">NifU family protein</fullName>
    </submittedName>
</protein>
<dbReference type="SUPFAM" id="SSF82649">
    <property type="entry name" value="SufE/NifU"/>
    <property type="match status" value="1"/>
</dbReference>
<evidence type="ECO:0000256" key="1">
    <source>
        <dbReference type="ARBA" id="ARBA00006420"/>
    </source>
</evidence>
<dbReference type="InterPro" id="IPR002871">
    <property type="entry name" value="NIF_FeS_clus_asmbl_NifU_N"/>
</dbReference>
<dbReference type="OrthoDB" id="9804157at2"/>
<feature type="domain" description="NIF system FeS cluster assembly NifU N-terminal" evidence="2">
    <location>
        <begin position="10"/>
        <end position="131"/>
    </location>
</feature>
<dbReference type="HOGENOM" id="CLU_079283_4_0_9"/>
<dbReference type="CDD" id="cd06664">
    <property type="entry name" value="IscU_like"/>
    <property type="match status" value="1"/>
</dbReference>
<reference evidence="3 4" key="1">
    <citation type="submission" date="2015-01" db="EMBL/GenBank/DDBJ databases">
        <title>Comparative genomics of the lactic acid bacteria isolated from the honey bee gut.</title>
        <authorList>
            <person name="Ellegaard K.M."/>
            <person name="Tamarit D."/>
            <person name="Javelind E."/>
            <person name="Olofsson T."/>
            <person name="Andersson S.G."/>
            <person name="Vasquez A."/>
        </authorList>
    </citation>
    <scope>NUCLEOTIDE SEQUENCE [LARGE SCALE GENOMIC DNA]</scope>
    <source>
        <strain evidence="3 4">Bin4</strain>
    </source>
</reference>
<dbReference type="RefSeq" id="WP_143443864.1">
    <property type="nucleotide sequence ID" value="NZ_JBHSZT010000003.1"/>
</dbReference>
<evidence type="ECO:0000313" key="3">
    <source>
        <dbReference type="EMBL" id="KJY63157.1"/>
    </source>
</evidence>
<evidence type="ECO:0000313" key="4">
    <source>
        <dbReference type="Proteomes" id="UP000033558"/>
    </source>
</evidence>
<dbReference type="Pfam" id="PF01592">
    <property type="entry name" value="NifU_N"/>
    <property type="match status" value="1"/>
</dbReference>
<comment type="similarity">
    <text evidence="1">Belongs to the NifU family.</text>
</comment>
<dbReference type="Gene3D" id="3.90.1010.10">
    <property type="match status" value="1"/>
</dbReference>
<organism evidence="3 4">
    <name type="scientific">Bombilactobacillus mellifer</name>
    <dbReference type="NCBI Taxonomy" id="1218492"/>
    <lineage>
        <taxon>Bacteria</taxon>
        <taxon>Bacillati</taxon>
        <taxon>Bacillota</taxon>
        <taxon>Bacilli</taxon>
        <taxon>Lactobacillales</taxon>
        <taxon>Lactobacillaceae</taxon>
        <taxon>Bombilactobacillus</taxon>
    </lineage>
</organism>
<dbReference type="PATRIC" id="fig|1218492.5.peg.176"/>
<dbReference type="GO" id="GO:0016226">
    <property type="term" value="P:iron-sulfur cluster assembly"/>
    <property type="evidence" value="ECO:0007669"/>
    <property type="project" value="InterPro"/>
</dbReference>
<dbReference type="STRING" id="1218492.JG30_00640"/>
<accession>A0A0F4LWK3</accession>
<sequence>MISNELSQLYREMILDHANHPHHKGALAHYTDQAHLQNTTCGDDLTVQVDISPQKVIEKVAYTGSGCTISQASASMMTDAIQGQTLAVAAQAAKSFSDMALGKPVAAADLATLQDAKILSNIMQFPTRIKCATLAWWALQNILARYNF</sequence>
<comment type="caution">
    <text evidence="3">The sequence shown here is derived from an EMBL/GenBank/DDBJ whole genome shotgun (WGS) entry which is preliminary data.</text>
</comment>